<name>A0ABS0ZCZ7_9GAMM</name>
<dbReference type="InterPro" id="IPR050683">
    <property type="entry name" value="Bact_Polysacc_Export_ATP-bd"/>
</dbReference>
<dbReference type="EMBL" id="JAEMUH010000011">
    <property type="protein sequence ID" value="MBJ7551497.1"/>
    <property type="molecule type" value="Genomic_DNA"/>
</dbReference>
<dbReference type="Gene3D" id="3.40.630.30">
    <property type="match status" value="1"/>
</dbReference>
<dbReference type="InterPro" id="IPR003439">
    <property type="entry name" value="ABC_transporter-like_ATP-bd"/>
</dbReference>
<evidence type="ECO:0000256" key="2">
    <source>
        <dbReference type="ARBA" id="ARBA00022448"/>
    </source>
</evidence>
<comment type="similarity">
    <text evidence="1">Belongs to the ABC transporter superfamily.</text>
</comment>
<accession>A0ABS0ZCZ7</accession>
<feature type="domain" description="ABC transporter" evidence="6">
    <location>
        <begin position="7"/>
        <end position="248"/>
    </location>
</feature>
<dbReference type="InterPro" id="IPR029439">
    <property type="entry name" value="Wzt_C"/>
</dbReference>
<dbReference type="PANTHER" id="PTHR46743:SF2">
    <property type="entry name" value="TEICHOIC ACIDS EXPORT ATP-BINDING PROTEIN TAGH"/>
    <property type="match status" value="1"/>
</dbReference>
<evidence type="ECO:0000256" key="3">
    <source>
        <dbReference type="ARBA" id="ARBA00022741"/>
    </source>
</evidence>
<dbReference type="RefSeq" id="WP_199463102.1">
    <property type="nucleotide sequence ID" value="NZ_JAEMUH010000011.1"/>
</dbReference>
<dbReference type="Gene3D" id="3.40.50.300">
    <property type="entry name" value="P-loop containing nucleotide triphosphate hydrolases"/>
    <property type="match status" value="1"/>
</dbReference>
<reference evidence="7 8" key="1">
    <citation type="submission" date="2020-12" db="EMBL/GenBank/DDBJ databases">
        <title>Comparative genome analysis of fungal antagonists Marinomonas ostreistagni 398 and M. spartinae 468.</title>
        <authorList>
            <person name="Fields J.L."/>
            <person name="Mavrodi O.V."/>
            <person name="Biber P.D."/>
            <person name="Indest K.J."/>
            <person name="Mavrodi D.V."/>
        </authorList>
    </citation>
    <scope>NUCLEOTIDE SEQUENCE [LARGE SCALE GENOMIC DNA]</scope>
    <source>
        <strain evidence="7 8">USM7</strain>
    </source>
</reference>
<dbReference type="InterPro" id="IPR015860">
    <property type="entry name" value="ABC_transpr_TagH-like"/>
</dbReference>
<sequence>MSSNIALHIDNVSKTYHLYDAPKDRLKQMLFRGRKQFFREYQALQPVSFFLPKGEVLGVVGRNGAGKSTLLQLICGTLTPTTGHVNVNGRIAALLELGAGFNPQFTGRENIYLSASIMGISRQEIDSKVEDIIDFAGVRNFIDQPVSTYSSGMYVRLAFSVATSVEPDILIIDEALSVGDGDFARRSFERIMAMKERGATILFCSHSLYQIEVLCSQAIWIEKGQLVKQGAPADIVPEYQAFLDCLADNPEATPADVQARVVSSTTASDLLPAEESKTETEANTEQTPSGNTPPKGQYARIQKVEAHTDTEKGDVLNIVSGQTDVTLHISFKSTLKDEIPQVALAVHNAAGQLITSCGAWVAGVQPSVDADGIGRISVTFPKMPLLKGTYYIGVLLFCERGLFLHDEADPVVTLHVTQPNQERGLVMLPHSWQQPGPAKRLKEDAIVTERKPSGRWSVREADAVADFENIKRLFQDTFKQPLHEDVWHWKYRYASSPGYMVSEGDEVVGFCGGAPRRGMVKGTPATLAQLGDVMVDRRQRGVLTKTGPFYRSVYGFLTEKIGQGRDFPYGFGFPNRRHLRVGERQNLYAATDRILEAQWPAKANELLLTPWTGEPQQGQVIDHLWQQMVPHLNSYLVGIRDQEWMRFRFLEKPMDHYQIWFVSQPEQPQTFIGVVVLKDHPEADHMELLDFIGTPENSHILLAAAQQLAAQNGRQRIQTWLSGNVYAWLETDEASVEPTEVFVPGNALDNPEHLAESKGNWWLMGGDSDFR</sequence>
<dbReference type="Proteomes" id="UP000598488">
    <property type="component" value="Unassembled WGS sequence"/>
</dbReference>
<evidence type="ECO:0000313" key="8">
    <source>
        <dbReference type="Proteomes" id="UP000598488"/>
    </source>
</evidence>
<dbReference type="InterPro" id="IPR027417">
    <property type="entry name" value="P-loop_NTPase"/>
</dbReference>
<dbReference type="SUPFAM" id="SSF55729">
    <property type="entry name" value="Acyl-CoA N-acyltransferases (Nat)"/>
    <property type="match status" value="1"/>
</dbReference>
<evidence type="ECO:0000256" key="4">
    <source>
        <dbReference type="ARBA" id="ARBA00022840"/>
    </source>
</evidence>
<dbReference type="SMART" id="SM00382">
    <property type="entry name" value="AAA"/>
    <property type="match status" value="1"/>
</dbReference>
<keyword evidence="2" id="KW-0813">Transport</keyword>
<dbReference type="CDD" id="cd10147">
    <property type="entry name" value="Wzt_C-like"/>
    <property type="match status" value="1"/>
</dbReference>
<gene>
    <name evidence="7" type="ORF">JHD44_12455</name>
</gene>
<feature type="compositionally biased region" description="Polar residues" evidence="5">
    <location>
        <begin position="281"/>
        <end position="294"/>
    </location>
</feature>
<dbReference type="Gene3D" id="2.70.50.60">
    <property type="entry name" value="abc- transporter (atp binding component) like domain"/>
    <property type="match status" value="1"/>
</dbReference>
<keyword evidence="8" id="KW-1185">Reference proteome</keyword>
<feature type="region of interest" description="Disordered" evidence="5">
    <location>
        <begin position="268"/>
        <end position="297"/>
    </location>
</feature>
<evidence type="ECO:0000256" key="1">
    <source>
        <dbReference type="ARBA" id="ARBA00005417"/>
    </source>
</evidence>
<keyword evidence="3" id="KW-0547">Nucleotide-binding</keyword>
<dbReference type="InterPro" id="IPR016181">
    <property type="entry name" value="Acyl_CoA_acyltransferase"/>
</dbReference>
<dbReference type="InterPro" id="IPR003593">
    <property type="entry name" value="AAA+_ATPase"/>
</dbReference>
<protein>
    <submittedName>
        <fullName evidence="7">GNAT family N-acetyltransferase</fullName>
    </submittedName>
</protein>
<evidence type="ECO:0000313" key="7">
    <source>
        <dbReference type="EMBL" id="MBJ7551497.1"/>
    </source>
</evidence>
<dbReference type="CDD" id="cd03220">
    <property type="entry name" value="ABC_KpsT_Wzt"/>
    <property type="match status" value="1"/>
</dbReference>
<comment type="caution">
    <text evidence="7">The sequence shown here is derived from an EMBL/GenBank/DDBJ whole genome shotgun (WGS) entry which is preliminary data.</text>
</comment>
<dbReference type="PROSITE" id="PS50893">
    <property type="entry name" value="ABC_TRANSPORTER_2"/>
    <property type="match status" value="1"/>
</dbReference>
<evidence type="ECO:0000256" key="5">
    <source>
        <dbReference type="SAM" id="MobiDB-lite"/>
    </source>
</evidence>
<evidence type="ECO:0000259" key="6">
    <source>
        <dbReference type="PROSITE" id="PS50893"/>
    </source>
</evidence>
<organism evidence="7 8">
    <name type="scientific">Marinomonas ostreistagni</name>
    <dbReference type="NCBI Taxonomy" id="359209"/>
    <lineage>
        <taxon>Bacteria</taxon>
        <taxon>Pseudomonadati</taxon>
        <taxon>Pseudomonadota</taxon>
        <taxon>Gammaproteobacteria</taxon>
        <taxon>Oceanospirillales</taxon>
        <taxon>Oceanospirillaceae</taxon>
        <taxon>Marinomonas</taxon>
    </lineage>
</organism>
<keyword evidence="4" id="KW-0067">ATP-binding</keyword>
<dbReference type="Pfam" id="PF14524">
    <property type="entry name" value="Wzt_C"/>
    <property type="match status" value="1"/>
</dbReference>
<proteinExistence type="inferred from homology"/>
<dbReference type="SUPFAM" id="SSF52540">
    <property type="entry name" value="P-loop containing nucleoside triphosphate hydrolases"/>
    <property type="match status" value="1"/>
</dbReference>
<dbReference type="PANTHER" id="PTHR46743">
    <property type="entry name" value="TEICHOIC ACIDS EXPORT ATP-BINDING PROTEIN TAGH"/>
    <property type="match status" value="1"/>
</dbReference>
<dbReference type="Pfam" id="PF00005">
    <property type="entry name" value="ABC_tran"/>
    <property type="match status" value="1"/>
</dbReference>